<organism evidence="1">
    <name type="scientific">bioreactor metagenome</name>
    <dbReference type="NCBI Taxonomy" id="1076179"/>
    <lineage>
        <taxon>unclassified sequences</taxon>
        <taxon>metagenomes</taxon>
        <taxon>ecological metagenomes</taxon>
    </lineage>
</organism>
<reference evidence="1" key="1">
    <citation type="submission" date="2019-08" db="EMBL/GenBank/DDBJ databases">
        <authorList>
            <person name="Kucharzyk K."/>
            <person name="Murdoch R.W."/>
            <person name="Higgins S."/>
            <person name="Loffler F."/>
        </authorList>
    </citation>
    <scope>NUCLEOTIDE SEQUENCE</scope>
</reference>
<sequence length="173" mass="19714">MPIEDGIPDLIEHKRAVQFLEDFRRAERRFRVVIRNARVKRASALDRRVEGEHALLQRRLGVHAMMVKDIHIRQPHALQALVQAREHVFSAAVVAVGPRPHQITRLSTDDQLVAVLRHLLAEDTPEIRFRGARLGAVVIGEVKVRHSLVERGKAHPLHVFVIVVRAKVMPKPQ</sequence>
<accession>A0A644Y7V4</accession>
<dbReference type="AlphaFoldDB" id="A0A644Y7V4"/>
<comment type="caution">
    <text evidence="1">The sequence shown here is derived from an EMBL/GenBank/DDBJ whole genome shotgun (WGS) entry which is preliminary data.</text>
</comment>
<evidence type="ECO:0000313" key="1">
    <source>
        <dbReference type="EMBL" id="MPM24550.1"/>
    </source>
</evidence>
<name>A0A644Y7V4_9ZZZZ</name>
<proteinExistence type="predicted"/>
<gene>
    <name evidence="1" type="ORF">SDC9_71033</name>
</gene>
<dbReference type="EMBL" id="VSSQ01004287">
    <property type="protein sequence ID" value="MPM24550.1"/>
    <property type="molecule type" value="Genomic_DNA"/>
</dbReference>
<protein>
    <submittedName>
        <fullName evidence="1">Uncharacterized protein</fullName>
    </submittedName>
</protein>